<geneLocation type="plasmid" evidence="1">
    <name>4</name>
</geneLocation>
<sequence>MATTLTETAAARCARYITENRFVGAEVDEHQQIILRAGPVDTIQTPRPLGERVRAELLRRGLATPTIENRATGFLTFVTQPARMGDPRPVRILSQLFKFQAIRTVQGSLVTLPGPDDERRHWVEEPVGEERPDFDTVVSIVLDAAKNLSQAG</sequence>
<dbReference type="AlphaFoldDB" id="A0A0H5PQB3"/>
<reference evidence="2" key="1">
    <citation type="submission" date="2015-03" db="EMBL/GenBank/DDBJ databases">
        <authorList>
            <consortium name="Pathogen Informatics"/>
        </authorList>
    </citation>
    <scope>NUCLEOTIDE SEQUENCE [LARGE SCALE GENOMIC DNA]</scope>
    <source>
        <strain evidence="2">NCTC11134</strain>
        <plasmid evidence="2">4</plasmid>
    </source>
</reference>
<gene>
    <name evidence="1" type="ORF">ERS450000_06123</name>
</gene>
<protein>
    <submittedName>
        <fullName evidence="1">Uncharacterized protein</fullName>
    </submittedName>
</protein>
<dbReference type="Proteomes" id="UP000057820">
    <property type="component" value="Plasmid 4"/>
</dbReference>
<name>A0A0H5PQB3_NOCFR</name>
<evidence type="ECO:0000313" key="2">
    <source>
        <dbReference type="Proteomes" id="UP000057820"/>
    </source>
</evidence>
<dbReference type="EMBL" id="LN868941">
    <property type="protein sequence ID" value="CRY84581.1"/>
    <property type="molecule type" value="Genomic_DNA"/>
</dbReference>
<keyword evidence="1" id="KW-0614">Plasmid</keyword>
<dbReference type="KEGG" id="nfr:ERS450000_06123"/>
<organism evidence="1 2">
    <name type="scientific">Nocardia farcinica</name>
    <dbReference type="NCBI Taxonomy" id="37329"/>
    <lineage>
        <taxon>Bacteria</taxon>
        <taxon>Bacillati</taxon>
        <taxon>Actinomycetota</taxon>
        <taxon>Actinomycetes</taxon>
        <taxon>Mycobacteriales</taxon>
        <taxon>Nocardiaceae</taxon>
        <taxon>Nocardia</taxon>
    </lineage>
</organism>
<accession>A0A0H5PQB3</accession>
<dbReference type="RefSeq" id="WP_060595267.1">
    <property type="nucleotide sequence ID" value="NZ_FTOW01000013.1"/>
</dbReference>
<evidence type="ECO:0000313" key="1">
    <source>
        <dbReference type="EMBL" id="CRY84581.1"/>
    </source>
</evidence>
<proteinExistence type="predicted"/>